<protein>
    <submittedName>
        <fullName evidence="5">Macrolide transport system ATP-binding/permease protein</fullName>
    </submittedName>
</protein>
<keyword evidence="2 5" id="KW-0067">ATP-binding</keyword>
<keyword evidence="3" id="KW-0175">Coiled coil</keyword>
<evidence type="ECO:0000256" key="2">
    <source>
        <dbReference type="ARBA" id="ARBA00022840"/>
    </source>
</evidence>
<dbReference type="SMART" id="SM00382">
    <property type="entry name" value="AAA"/>
    <property type="match status" value="2"/>
</dbReference>
<evidence type="ECO:0000256" key="1">
    <source>
        <dbReference type="ARBA" id="ARBA00022741"/>
    </source>
</evidence>
<dbReference type="NCBIfam" id="NF000355">
    <property type="entry name" value="ribo_prot_ABC_F"/>
    <property type="match status" value="1"/>
</dbReference>
<dbReference type="PROSITE" id="PS00211">
    <property type="entry name" value="ABC_TRANSPORTER_1"/>
    <property type="match status" value="2"/>
</dbReference>
<feature type="domain" description="ABC transporter" evidence="4">
    <location>
        <begin position="7"/>
        <end position="266"/>
    </location>
</feature>
<dbReference type="PROSITE" id="PS50893">
    <property type="entry name" value="ABC_TRANSPORTER_2"/>
    <property type="match status" value="2"/>
</dbReference>
<dbReference type="InterPro" id="IPR027417">
    <property type="entry name" value="P-loop_NTPase"/>
</dbReference>
<feature type="coiled-coil region" evidence="3">
    <location>
        <begin position="90"/>
        <end position="117"/>
    </location>
</feature>
<dbReference type="InterPro" id="IPR003439">
    <property type="entry name" value="ABC_transporter-like_ATP-bd"/>
</dbReference>
<dbReference type="Proteomes" id="UP000540412">
    <property type="component" value="Unassembled WGS sequence"/>
</dbReference>
<evidence type="ECO:0000313" key="6">
    <source>
        <dbReference type="Proteomes" id="UP000540412"/>
    </source>
</evidence>
<evidence type="ECO:0000313" key="5">
    <source>
        <dbReference type="EMBL" id="MBB5915309.1"/>
    </source>
</evidence>
<dbReference type="InterPro" id="IPR003593">
    <property type="entry name" value="AAA+_ATPase"/>
</dbReference>
<dbReference type="PANTHER" id="PTHR42855:SF2">
    <property type="entry name" value="DRUG RESISTANCE ABC TRANSPORTER,ATP-BINDING PROTEIN"/>
    <property type="match status" value="1"/>
</dbReference>
<accession>A0A7W9PFM6</accession>
<dbReference type="AlphaFoldDB" id="A0A7W9PFM6"/>
<feature type="domain" description="ABC transporter" evidence="4">
    <location>
        <begin position="354"/>
        <end position="556"/>
    </location>
</feature>
<sequence>MPTAAQLTLSEVTKRYGARPVLDRVSLTVRPGEKVGVVGDNGAGKSTLLRLLAGAEHPDNGDVIVRAPNGIGYLPQTLALPGAATVADAIDLALTELRALERHLRAAEEELETIAAHTDQALLDRHLTAYGTLLTRYEARGGYHADQRVDTALSALGLLGLDRTRPLDTLSGGERSRLALAATLAAAPELLLLDEPTNDLDDSAVAWLEQHLRDHRGTVVAVTHDRVFLERITATVLEVDAGRITRHGNGYAGYQAAKAAERRRRQLEFERWRDELARNRRLAESNVMRLEAIPRKAPLAVFGHGSFRSRGRGHGAVVRIRNAKERVTRLTADPVAPPPDPLRLTASPSRAGELADGPVAQLSGVTVGDRLRVDDLRIGQGDRLLITGPNGAGKTTLMRLLAGELAPDTGTVTVRGRAGHLRQQQTPWPASQTVLGAYAGGRGYPDECAEELLSLGLFRPAELGLRIGELSYGQRRRIELARLVSEPSDLLLLDEPTNHLSPALVEQLEEALAGYTGALVVVTHDRRLRTRLPGARLEVRAGALHDAGAHSSFCMT</sequence>
<dbReference type="SUPFAM" id="SSF52540">
    <property type="entry name" value="P-loop containing nucleoside triphosphate hydrolases"/>
    <property type="match status" value="2"/>
</dbReference>
<evidence type="ECO:0000256" key="3">
    <source>
        <dbReference type="SAM" id="Coils"/>
    </source>
</evidence>
<dbReference type="Gene3D" id="3.40.50.300">
    <property type="entry name" value="P-loop containing nucleotide triphosphate hydrolases"/>
    <property type="match status" value="2"/>
</dbReference>
<name>A0A7W9PFM6_9NOCA</name>
<keyword evidence="1" id="KW-0547">Nucleotide-binding</keyword>
<dbReference type="InterPro" id="IPR017871">
    <property type="entry name" value="ABC_transporter-like_CS"/>
</dbReference>
<dbReference type="EMBL" id="JACHIT010000002">
    <property type="protein sequence ID" value="MBB5915309.1"/>
    <property type="molecule type" value="Genomic_DNA"/>
</dbReference>
<dbReference type="Pfam" id="PF00005">
    <property type="entry name" value="ABC_tran"/>
    <property type="match status" value="2"/>
</dbReference>
<gene>
    <name evidence="5" type="ORF">BJY24_004221</name>
</gene>
<comment type="caution">
    <text evidence="5">The sequence shown here is derived from an EMBL/GenBank/DDBJ whole genome shotgun (WGS) entry which is preliminary data.</text>
</comment>
<organism evidence="5 6">
    <name type="scientific">Nocardia transvalensis</name>
    <dbReference type="NCBI Taxonomy" id="37333"/>
    <lineage>
        <taxon>Bacteria</taxon>
        <taxon>Bacillati</taxon>
        <taxon>Actinomycetota</taxon>
        <taxon>Actinomycetes</taxon>
        <taxon>Mycobacteriales</taxon>
        <taxon>Nocardiaceae</taxon>
        <taxon>Nocardia</taxon>
    </lineage>
</organism>
<dbReference type="GO" id="GO:0016887">
    <property type="term" value="F:ATP hydrolysis activity"/>
    <property type="evidence" value="ECO:0007669"/>
    <property type="project" value="InterPro"/>
</dbReference>
<proteinExistence type="predicted"/>
<dbReference type="NCBIfam" id="NF000171">
    <property type="entry name" value="ABCF_producer"/>
    <property type="match status" value="1"/>
</dbReference>
<dbReference type="FunFam" id="3.40.50.300:FF:000011">
    <property type="entry name" value="Putative ABC transporter ATP-binding component"/>
    <property type="match status" value="1"/>
</dbReference>
<dbReference type="PANTHER" id="PTHR42855">
    <property type="entry name" value="ABC TRANSPORTER ATP-BINDING SUBUNIT"/>
    <property type="match status" value="1"/>
</dbReference>
<evidence type="ECO:0000259" key="4">
    <source>
        <dbReference type="PROSITE" id="PS50893"/>
    </source>
</evidence>
<keyword evidence="6" id="KW-1185">Reference proteome</keyword>
<dbReference type="RefSeq" id="WP_040749126.1">
    <property type="nucleotide sequence ID" value="NZ_JACHIT010000002.1"/>
</dbReference>
<dbReference type="InterPro" id="IPR051309">
    <property type="entry name" value="ABCF_ATPase"/>
</dbReference>
<dbReference type="GO" id="GO:0005524">
    <property type="term" value="F:ATP binding"/>
    <property type="evidence" value="ECO:0007669"/>
    <property type="project" value="UniProtKB-KW"/>
</dbReference>
<reference evidence="5 6" key="1">
    <citation type="submission" date="2020-08" db="EMBL/GenBank/DDBJ databases">
        <title>Sequencing the genomes of 1000 actinobacteria strains.</title>
        <authorList>
            <person name="Klenk H.-P."/>
        </authorList>
    </citation>
    <scope>NUCLEOTIDE SEQUENCE [LARGE SCALE GENOMIC DNA]</scope>
    <source>
        <strain evidence="5 6">DSM 43582</strain>
    </source>
</reference>
<dbReference type="CDD" id="cd03221">
    <property type="entry name" value="ABCF_EF-3"/>
    <property type="match status" value="1"/>
</dbReference>